<organism evidence="3 4">
    <name type="scientific">Puccinia striiformis</name>
    <dbReference type="NCBI Taxonomy" id="27350"/>
    <lineage>
        <taxon>Eukaryota</taxon>
        <taxon>Fungi</taxon>
        <taxon>Dikarya</taxon>
        <taxon>Basidiomycota</taxon>
        <taxon>Pucciniomycotina</taxon>
        <taxon>Pucciniomycetes</taxon>
        <taxon>Pucciniales</taxon>
        <taxon>Pucciniaceae</taxon>
        <taxon>Puccinia</taxon>
    </lineage>
</organism>
<dbReference type="VEuPathDB" id="FungiDB:PSHT_02694"/>
<dbReference type="VEuPathDB" id="FungiDB:PSTT_14533"/>
<feature type="region of interest" description="Disordered" evidence="1">
    <location>
        <begin position="26"/>
        <end position="64"/>
    </location>
</feature>
<feature type="domain" description="Ig-like" evidence="2">
    <location>
        <begin position="1"/>
        <end position="99"/>
    </location>
</feature>
<name>A0A2S4ULW0_9BASI</name>
<protein>
    <recommendedName>
        <fullName evidence="2">Ig-like domain-containing protein</fullName>
    </recommendedName>
</protein>
<evidence type="ECO:0000259" key="2">
    <source>
        <dbReference type="PROSITE" id="PS50835"/>
    </source>
</evidence>
<accession>A0A2S4ULW0</accession>
<feature type="compositionally biased region" description="Acidic residues" evidence="1">
    <location>
        <begin position="334"/>
        <end position="343"/>
    </location>
</feature>
<gene>
    <name evidence="3" type="ORF">PSTT_14533</name>
</gene>
<keyword evidence="4" id="KW-1185">Reference proteome</keyword>
<evidence type="ECO:0000313" key="3">
    <source>
        <dbReference type="EMBL" id="POV98283.1"/>
    </source>
</evidence>
<dbReference type="PROSITE" id="PS50835">
    <property type="entry name" value="IG_LIKE"/>
    <property type="match status" value="1"/>
</dbReference>
<dbReference type="Proteomes" id="UP000239156">
    <property type="component" value="Unassembled WGS sequence"/>
</dbReference>
<feature type="compositionally biased region" description="Basic residues" evidence="1">
    <location>
        <begin position="26"/>
        <end position="37"/>
    </location>
</feature>
<feature type="non-terminal residue" evidence="3">
    <location>
        <position position="371"/>
    </location>
</feature>
<evidence type="ECO:0000256" key="1">
    <source>
        <dbReference type="SAM" id="MobiDB-lite"/>
    </source>
</evidence>
<dbReference type="InterPro" id="IPR007110">
    <property type="entry name" value="Ig-like_dom"/>
</dbReference>
<dbReference type="AlphaFoldDB" id="A0A2S4ULW0"/>
<dbReference type="EMBL" id="PKSL01000231">
    <property type="protein sequence ID" value="POV98283.1"/>
    <property type="molecule type" value="Genomic_DNA"/>
</dbReference>
<evidence type="ECO:0000313" key="4">
    <source>
        <dbReference type="Proteomes" id="UP000239156"/>
    </source>
</evidence>
<feature type="compositionally biased region" description="Basic and acidic residues" evidence="1">
    <location>
        <begin position="38"/>
        <end position="49"/>
    </location>
</feature>
<feature type="region of interest" description="Disordered" evidence="1">
    <location>
        <begin position="329"/>
        <end position="371"/>
    </location>
</feature>
<proteinExistence type="predicted"/>
<sequence length="371" mass="42474">MFNLISCQPNSAQYYNPQAHLSWKRPTRHSRAWKKNQSKIERDRPKENFQRATQLQPKDQQDQRFRVELSDQPRDSAVDYACDKANGHLFSQPPSEEITNECDFEDCSDKEVDDPLDQEESEWDDQSELDIMADPDYFHPFLITAAPIKQEVDSVYSHHDGSKNNVVLDSTLTVGPISHEEAVPQPILLPMMPIDPELAAPNNNLYFVAPIGTPTSPLHDCHVPLSAEAINPVHTYLDRNIVPKSLEATLAYRQPNQSLDSLSNDTIPDFHDNPFYENPNEYDDHNQYSTNHNYELNESTSNEHHNYTVGQAEEPYDQQPEYEAGHDLYNVGEDNIDGGEDDHDGGGDYYDGGEDDYEDREENYDGEAYDY</sequence>
<reference evidence="3" key="1">
    <citation type="submission" date="2017-12" db="EMBL/GenBank/DDBJ databases">
        <title>Gene loss provides genomic basis for host adaptation in cereal stripe rust fungi.</title>
        <authorList>
            <person name="Xia C."/>
        </authorList>
    </citation>
    <scope>NUCLEOTIDE SEQUENCE [LARGE SCALE GENOMIC DNA]</scope>
    <source>
        <strain evidence="3">93-210</strain>
    </source>
</reference>
<feature type="compositionally biased region" description="Acidic residues" evidence="1">
    <location>
        <begin position="351"/>
        <end position="371"/>
    </location>
</feature>
<comment type="caution">
    <text evidence="3">The sequence shown here is derived from an EMBL/GenBank/DDBJ whole genome shotgun (WGS) entry which is preliminary data.</text>
</comment>